<feature type="binding site" evidence="6">
    <location>
        <position position="161"/>
    </location>
    <ligand>
        <name>substrate</name>
    </ligand>
</feature>
<evidence type="ECO:0000256" key="6">
    <source>
        <dbReference type="HAMAP-Rule" id="MF_00313"/>
    </source>
</evidence>
<evidence type="ECO:0000256" key="2">
    <source>
        <dbReference type="ARBA" id="ARBA00011881"/>
    </source>
</evidence>
<feature type="binding site" evidence="6">
    <location>
        <position position="194"/>
    </location>
    <ligand>
        <name>substrate</name>
    </ligand>
</feature>
<feature type="binding site" evidence="6">
    <location>
        <position position="168"/>
    </location>
    <ligand>
        <name>substrate</name>
    </ligand>
</feature>
<proteinExistence type="inferred from homology"/>
<evidence type="ECO:0000256" key="5">
    <source>
        <dbReference type="ARBA" id="ARBA00049534"/>
    </source>
</evidence>
<dbReference type="PANTHER" id="PTHR12544:SF29">
    <property type="entry name" value="GLUTAMINASE"/>
    <property type="match status" value="1"/>
</dbReference>
<dbReference type="Pfam" id="PF04960">
    <property type="entry name" value="Glutaminase"/>
    <property type="match status" value="1"/>
</dbReference>
<feature type="binding site" evidence="6">
    <location>
        <position position="245"/>
    </location>
    <ligand>
        <name>substrate</name>
    </ligand>
</feature>
<feature type="binding site" evidence="6">
    <location>
        <position position="116"/>
    </location>
    <ligand>
        <name>substrate</name>
    </ligand>
</feature>
<dbReference type="GO" id="GO:0006543">
    <property type="term" value="P:L-glutamine catabolic process"/>
    <property type="evidence" value="ECO:0007669"/>
    <property type="project" value="TreeGrafter"/>
</dbReference>
<dbReference type="STRING" id="596324.TREVI0001_0428"/>
<dbReference type="PANTHER" id="PTHR12544">
    <property type="entry name" value="GLUTAMINASE"/>
    <property type="match status" value="1"/>
</dbReference>
<comment type="similarity">
    <text evidence="1 6">Belongs to the glutaminase family.</text>
</comment>
<dbReference type="NCBIfam" id="TIGR03814">
    <property type="entry name" value="Gln_ase"/>
    <property type="match status" value="1"/>
</dbReference>
<keyword evidence="4 6" id="KW-0378">Hydrolase</keyword>
<reference evidence="7 8" key="1">
    <citation type="submission" date="2009-07" db="EMBL/GenBank/DDBJ databases">
        <authorList>
            <person name="Madupu R."/>
            <person name="Sebastian Y."/>
            <person name="Durkin A.S."/>
            <person name="Torralba M."/>
            <person name="Methe B."/>
            <person name="Sutton G.G."/>
            <person name="Strausberg R.L."/>
            <person name="Nelson K.E."/>
        </authorList>
    </citation>
    <scope>NUCLEOTIDE SEQUENCE [LARGE SCALE GENOMIC DNA]</scope>
    <source>
        <strain evidence="7 8">ATCC 35580</strain>
    </source>
</reference>
<dbReference type="RefSeq" id="WP_006188715.1">
    <property type="nucleotide sequence ID" value="NZ_ACYH01000033.1"/>
</dbReference>
<dbReference type="OrthoDB" id="9788822at2"/>
<dbReference type="HAMAP" id="MF_00313">
    <property type="entry name" value="Glutaminase"/>
    <property type="match status" value="1"/>
</dbReference>
<feature type="binding site" evidence="6">
    <location>
        <position position="64"/>
    </location>
    <ligand>
        <name>substrate</name>
    </ligand>
</feature>
<comment type="subunit">
    <text evidence="2 6">Homotetramer.</text>
</comment>
<evidence type="ECO:0000256" key="1">
    <source>
        <dbReference type="ARBA" id="ARBA00011076"/>
    </source>
</evidence>
<organism evidence="7 8">
    <name type="scientific">Treponema vincentii ATCC 35580</name>
    <dbReference type="NCBI Taxonomy" id="596324"/>
    <lineage>
        <taxon>Bacteria</taxon>
        <taxon>Pseudomonadati</taxon>
        <taxon>Spirochaetota</taxon>
        <taxon>Spirochaetia</taxon>
        <taxon>Spirochaetales</taxon>
        <taxon>Treponemataceae</taxon>
        <taxon>Treponema</taxon>
    </lineage>
</organism>
<comment type="caution">
    <text evidence="7">The sequence shown here is derived from an EMBL/GenBank/DDBJ whole genome shotgun (WGS) entry which is preliminary data.</text>
</comment>
<keyword evidence="6" id="KW-0007">Acetylation</keyword>
<accession>C8PQ60</accession>
<dbReference type="Proteomes" id="UP000004509">
    <property type="component" value="Unassembled WGS sequence"/>
</dbReference>
<evidence type="ECO:0000313" key="8">
    <source>
        <dbReference type="Proteomes" id="UP000004509"/>
    </source>
</evidence>
<comment type="catalytic activity">
    <reaction evidence="5 6">
        <text>L-glutamine + H2O = L-glutamate + NH4(+)</text>
        <dbReference type="Rhea" id="RHEA:15889"/>
        <dbReference type="ChEBI" id="CHEBI:15377"/>
        <dbReference type="ChEBI" id="CHEBI:28938"/>
        <dbReference type="ChEBI" id="CHEBI:29985"/>
        <dbReference type="ChEBI" id="CHEBI:58359"/>
        <dbReference type="EC" id="3.5.1.2"/>
    </reaction>
</comment>
<evidence type="ECO:0000256" key="4">
    <source>
        <dbReference type="ARBA" id="ARBA00022801"/>
    </source>
</evidence>
<dbReference type="EMBL" id="ACYH01000033">
    <property type="protein sequence ID" value="EEV20436.1"/>
    <property type="molecule type" value="Genomic_DNA"/>
</dbReference>
<protein>
    <recommendedName>
        <fullName evidence="3 6">Glutaminase</fullName>
        <ecNumber evidence="3 6">3.5.1.2</ecNumber>
    </recommendedName>
</protein>
<dbReference type="GO" id="GO:0004359">
    <property type="term" value="F:glutaminase activity"/>
    <property type="evidence" value="ECO:0007669"/>
    <property type="project" value="UniProtKB-UniRule"/>
</dbReference>
<feature type="binding site" evidence="6">
    <location>
        <position position="263"/>
    </location>
    <ligand>
        <name>substrate</name>
    </ligand>
</feature>
<dbReference type="Gene3D" id="3.40.710.10">
    <property type="entry name" value="DD-peptidase/beta-lactamase superfamily"/>
    <property type="match status" value="1"/>
</dbReference>
<dbReference type="SUPFAM" id="SSF56601">
    <property type="entry name" value="beta-lactamase/transpeptidase-like"/>
    <property type="match status" value="1"/>
</dbReference>
<dbReference type="InterPro" id="IPR012338">
    <property type="entry name" value="Beta-lactam/transpept-like"/>
</dbReference>
<evidence type="ECO:0000256" key="3">
    <source>
        <dbReference type="ARBA" id="ARBA00012918"/>
    </source>
</evidence>
<dbReference type="EC" id="3.5.1.2" evidence="3 6"/>
<sequence>MVDIQAILQRAYDYGITYIDKGVVANYIPELAKEDKTRAGAAIIDTDGSVYTVGAAQYQFSIQSIVKIIIYLCVLEHYDFDYIQKFIGVKPSAKPFNSIIELELSDKNIPVNPFINAGAIVGTSLLFEKYGNNTFEMILKRTHEIIGNDKIDYSRSIFNSESSCAFANRALTYMLLNGKIISPDINVEDLLNVYFKSCSILANVTDLAQLSFILSRDGKDTAGKQRCSAEHARIIRTIMATCGTYDYSGEFAVRIGMPAKSGVGGGIVTASRAGYGIGVYCPGLDAHGNSYVGTRMLELIANELGLSIY</sequence>
<name>C8PQ60_9SPIR</name>
<gene>
    <name evidence="6 7" type="primary">glsA</name>
    <name evidence="7" type="ORF">TREVI0001_0428</name>
</gene>
<dbReference type="eggNOG" id="COG2066">
    <property type="taxonomic scope" value="Bacteria"/>
</dbReference>
<dbReference type="AlphaFoldDB" id="C8PQ60"/>
<dbReference type="InterPro" id="IPR015868">
    <property type="entry name" value="Glutaminase"/>
</dbReference>
<dbReference type="GO" id="GO:0006537">
    <property type="term" value="P:glutamate biosynthetic process"/>
    <property type="evidence" value="ECO:0007669"/>
    <property type="project" value="TreeGrafter"/>
</dbReference>
<evidence type="ECO:0000313" key="7">
    <source>
        <dbReference type="EMBL" id="EEV20436.1"/>
    </source>
</evidence>